<reference evidence="7 8" key="1">
    <citation type="journal article" date="2021" name="Microorganisms">
        <title>Acidisoma silvae sp. nov. and Acidisomacellulosilytica sp. nov., Two Acidophilic Bacteria Isolated from Decaying Wood, Hydrolyzing Cellulose and Producing Poly-3-hydroxybutyrate.</title>
        <authorList>
            <person name="Mieszkin S."/>
            <person name="Pouder E."/>
            <person name="Uroz S."/>
            <person name="Simon-Colin C."/>
            <person name="Alain K."/>
        </authorList>
    </citation>
    <scope>NUCLEOTIDE SEQUENCE [LARGE SCALE GENOMIC DNA]</scope>
    <source>
        <strain evidence="7 8">HW T5.17</strain>
    </source>
</reference>
<comment type="similarity">
    <text evidence="1">Belongs to the LysR transcriptional regulatory family.</text>
</comment>
<dbReference type="InterPro" id="IPR000847">
    <property type="entry name" value="LysR_HTH_N"/>
</dbReference>
<dbReference type="PRINTS" id="PR00039">
    <property type="entry name" value="HTHLYSR"/>
</dbReference>
<dbReference type="PANTHER" id="PTHR30293">
    <property type="entry name" value="TRANSCRIPTIONAL REGULATORY PROTEIN NAC-RELATED"/>
    <property type="match status" value="1"/>
</dbReference>
<dbReference type="InterPro" id="IPR036388">
    <property type="entry name" value="WH-like_DNA-bd_sf"/>
</dbReference>
<dbReference type="Pfam" id="PF00126">
    <property type="entry name" value="HTH_1"/>
    <property type="match status" value="1"/>
</dbReference>
<keyword evidence="2" id="KW-0805">Transcription regulation</keyword>
<keyword evidence="8" id="KW-1185">Reference proteome</keyword>
<evidence type="ECO:0000256" key="4">
    <source>
        <dbReference type="ARBA" id="ARBA00023159"/>
    </source>
</evidence>
<dbReference type="PANTHER" id="PTHR30293:SF0">
    <property type="entry name" value="NITROGEN ASSIMILATION REGULATORY PROTEIN NAC"/>
    <property type="match status" value="1"/>
</dbReference>
<dbReference type="Pfam" id="PF03466">
    <property type="entry name" value="LysR_substrate"/>
    <property type="match status" value="1"/>
</dbReference>
<evidence type="ECO:0000313" key="7">
    <source>
        <dbReference type="EMBL" id="MCB8881120.1"/>
    </source>
</evidence>
<keyword evidence="4" id="KW-0010">Activator</keyword>
<dbReference type="Gene3D" id="3.40.190.290">
    <property type="match status" value="1"/>
</dbReference>
<dbReference type="GO" id="GO:2000142">
    <property type="term" value="P:regulation of DNA-templated transcription initiation"/>
    <property type="evidence" value="ECO:0007669"/>
    <property type="project" value="TreeGrafter"/>
</dbReference>
<comment type="caution">
    <text evidence="7">The sequence shown here is derived from an EMBL/GenBank/DDBJ whole genome shotgun (WGS) entry which is preliminary data.</text>
</comment>
<dbReference type="PROSITE" id="PS50931">
    <property type="entry name" value="HTH_LYSR"/>
    <property type="match status" value="1"/>
</dbReference>
<dbReference type="GO" id="GO:0003700">
    <property type="term" value="F:DNA-binding transcription factor activity"/>
    <property type="evidence" value="ECO:0007669"/>
    <property type="project" value="InterPro"/>
</dbReference>
<dbReference type="GO" id="GO:0003677">
    <property type="term" value="F:DNA binding"/>
    <property type="evidence" value="ECO:0007669"/>
    <property type="project" value="UniProtKB-KW"/>
</dbReference>
<dbReference type="SUPFAM" id="SSF46785">
    <property type="entry name" value="Winged helix' DNA-binding domain"/>
    <property type="match status" value="1"/>
</dbReference>
<dbReference type="Proteomes" id="UP000721844">
    <property type="component" value="Unassembled WGS sequence"/>
</dbReference>
<dbReference type="FunFam" id="1.10.10.10:FF:000001">
    <property type="entry name" value="LysR family transcriptional regulator"/>
    <property type="match status" value="1"/>
</dbReference>
<organism evidence="7 8">
    <name type="scientific">Acidisoma cellulosilyticum</name>
    <dbReference type="NCBI Taxonomy" id="2802395"/>
    <lineage>
        <taxon>Bacteria</taxon>
        <taxon>Pseudomonadati</taxon>
        <taxon>Pseudomonadota</taxon>
        <taxon>Alphaproteobacteria</taxon>
        <taxon>Acetobacterales</taxon>
        <taxon>Acidocellaceae</taxon>
        <taxon>Acidisoma</taxon>
    </lineage>
</organism>
<sequence>MELHQLRYFTVIATEGSFSRASALLGVSQSALTRQIQLLEEEAGSRLLHRNGHGVTLTMAGAKFLASTEKVLSGAEHALLEVQAMSATPSGKVVLGIPPMLGEHLLVPLVRRFREDYPEAKLQIREGISGYVMDWLMSGQVDVAIVYNAPRRATLNVETLVTDQLLLVGATQGKTRLGDPIRFADAVRMPLILPSGHHGLRYIVDQAARDAKLEPNVVIEVDGFAAINKLVAAGLGMTLLPYPFASAGLARGEVTMSPIIEPSLIGVFSIGMTTHRPVTAAMRALYNALRNEMRQLLTDGGWKSGRDVFPADTDKVAQA</sequence>
<dbReference type="RefSeq" id="WP_227307794.1">
    <property type="nucleotide sequence ID" value="NZ_JAESVA010000004.1"/>
</dbReference>
<feature type="domain" description="HTH lysR-type" evidence="6">
    <location>
        <begin position="1"/>
        <end position="58"/>
    </location>
</feature>
<gene>
    <name evidence="7" type="ORF">ACELLULO517_12810</name>
</gene>
<evidence type="ECO:0000259" key="6">
    <source>
        <dbReference type="PROSITE" id="PS50931"/>
    </source>
</evidence>
<dbReference type="SUPFAM" id="SSF53850">
    <property type="entry name" value="Periplasmic binding protein-like II"/>
    <property type="match status" value="1"/>
</dbReference>
<keyword evidence="3" id="KW-0238">DNA-binding</keyword>
<evidence type="ECO:0000256" key="1">
    <source>
        <dbReference type="ARBA" id="ARBA00009437"/>
    </source>
</evidence>
<evidence type="ECO:0000313" key="8">
    <source>
        <dbReference type="Proteomes" id="UP000721844"/>
    </source>
</evidence>
<proteinExistence type="inferred from homology"/>
<evidence type="ECO:0000256" key="3">
    <source>
        <dbReference type="ARBA" id="ARBA00023125"/>
    </source>
</evidence>
<evidence type="ECO:0000256" key="2">
    <source>
        <dbReference type="ARBA" id="ARBA00023015"/>
    </source>
</evidence>
<evidence type="ECO:0000256" key="5">
    <source>
        <dbReference type="ARBA" id="ARBA00023163"/>
    </source>
</evidence>
<dbReference type="Gene3D" id="1.10.10.10">
    <property type="entry name" value="Winged helix-like DNA-binding domain superfamily/Winged helix DNA-binding domain"/>
    <property type="match status" value="1"/>
</dbReference>
<dbReference type="InterPro" id="IPR005119">
    <property type="entry name" value="LysR_subst-bd"/>
</dbReference>
<name>A0A963Z3B1_9PROT</name>
<dbReference type="InterPro" id="IPR036390">
    <property type="entry name" value="WH_DNA-bd_sf"/>
</dbReference>
<dbReference type="AlphaFoldDB" id="A0A963Z3B1"/>
<accession>A0A963Z3B1</accession>
<keyword evidence="5" id="KW-0804">Transcription</keyword>
<protein>
    <submittedName>
        <fullName evidence="7">LysR family transcriptional regulator</fullName>
    </submittedName>
</protein>
<dbReference type="EMBL" id="JAESVA010000004">
    <property type="protein sequence ID" value="MCB8881120.1"/>
    <property type="molecule type" value="Genomic_DNA"/>
</dbReference>